<evidence type="ECO:0000313" key="1">
    <source>
        <dbReference type="EMBL" id="MEL5992662.1"/>
    </source>
</evidence>
<name>A0ABU9LR49_9BACT</name>
<protein>
    <submittedName>
        <fullName evidence="1">Uncharacterized protein</fullName>
    </submittedName>
</protein>
<gene>
    <name evidence="1" type="ORF">AAFH49_00485</name>
</gene>
<reference evidence="1 2" key="1">
    <citation type="journal article" date="2018" name="Arch. Microbiol.">
        <title>Hymenobacter segetis sp. nov., isolated from soil.</title>
        <authorList>
            <person name="Ten L.N."/>
            <person name="Lim S.J."/>
            <person name="Kim B.O."/>
            <person name="Kang I.K."/>
            <person name="Jung H.Y."/>
        </authorList>
    </citation>
    <scope>NUCLEOTIDE SEQUENCE [LARGE SCALE GENOMIC DNA]</scope>
    <source>
        <strain evidence="1 2">S7-3-11</strain>
    </source>
</reference>
<proteinExistence type="predicted"/>
<organism evidence="1 2">
    <name type="scientific">Hymenobacter segetis</name>
    <dbReference type="NCBI Taxonomy" id="2025509"/>
    <lineage>
        <taxon>Bacteria</taxon>
        <taxon>Pseudomonadati</taxon>
        <taxon>Bacteroidota</taxon>
        <taxon>Cytophagia</taxon>
        <taxon>Cytophagales</taxon>
        <taxon>Hymenobacteraceae</taxon>
        <taxon>Hymenobacter</taxon>
    </lineage>
</organism>
<dbReference type="Proteomes" id="UP001479606">
    <property type="component" value="Unassembled WGS sequence"/>
</dbReference>
<evidence type="ECO:0000313" key="2">
    <source>
        <dbReference type="Proteomes" id="UP001479606"/>
    </source>
</evidence>
<dbReference type="RefSeq" id="WP_342295168.1">
    <property type="nucleotide sequence ID" value="NZ_JBCEVZ010000001.1"/>
</dbReference>
<sequence>MAFSSHHIMKTGGPALWMVAQQWMKTGGRAKNIGILKENQHLEA</sequence>
<comment type="caution">
    <text evidence="1">The sequence shown here is derived from an EMBL/GenBank/DDBJ whole genome shotgun (WGS) entry which is preliminary data.</text>
</comment>
<keyword evidence="2" id="KW-1185">Reference proteome</keyword>
<dbReference type="EMBL" id="JBCEVZ010000001">
    <property type="protein sequence ID" value="MEL5992662.1"/>
    <property type="molecule type" value="Genomic_DNA"/>
</dbReference>
<accession>A0ABU9LR49</accession>